<organism evidence="2 3">
    <name type="scientific">Planobispora rosea</name>
    <dbReference type="NCBI Taxonomy" id="35762"/>
    <lineage>
        <taxon>Bacteria</taxon>
        <taxon>Bacillati</taxon>
        <taxon>Actinomycetota</taxon>
        <taxon>Actinomycetes</taxon>
        <taxon>Streptosporangiales</taxon>
        <taxon>Streptosporangiaceae</taxon>
        <taxon>Planobispora</taxon>
    </lineage>
</organism>
<evidence type="ECO:0000313" key="2">
    <source>
        <dbReference type="EMBL" id="GIH81724.1"/>
    </source>
</evidence>
<dbReference type="InterPro" id="IPR027417">
    <property type="entry name" value="P-loop_NTPase"/>
</dbReference>
<evidence type="ECO:0000256" key="1">
    <source>
        <dbReference type="SAM" id="MobiDB-lite"/>
    </source>
</evidence>
<dbReference type="AlphaFoldDB" id="A0A8J3W9G9"/>
<protein>
    <recommendedName>
        <fullName evidence="4">DNA repair protein RadA</fullName>
    </recommendedName>
</protein>
<comment type="caution">
    <text evidence="2">The sequence shown here is derived from an EMBL/GenBank/DDBJ whole genome shotgun (WGS) entry which is preliminary data.</text>
</comment>
<dbReference type="SUPFAM" id="SSF52540">
    <property type="entry name" value="P-loop containing nucleoside triphosphate hydrolases"/>
    <property type="match status" value="1"/>
</dbReference>
<feature type="region of interest" description="Disordered" evidence="1">
    <location>
        <begin position="1"/>
        <end position="30"/>
    </location>
</feature>
<dbReference type="Gene3D" id="3.40.50.300">
    <property type="entry name" value="P-loop containing nucleotide triphosphate hydrolases"/>
    <property type="match status" value="1"/>
</dbReference>
<evidence type="ECO:0000313" key="3">
    <source>
        <dbReference type="Proteomes" id="UP000655044"/>
    </source>
</evidence>
<dbReference type="RefSeq" id="WP_189242532.1">
    <property type="nucleotide sequence ID" value="NZ_BMQP01000016.1"/>
</dbReference>
<dbReference type="Pfam" id="PF13481">
    <property type="entry name" value="AAA_25"/>
    <property type="match status" value="1"/>
</dbReference>
<feature type="compositionally biased region" description="Low complexity" evidence="1">
    <location>
        <begin position="337"/>
        <end position="347"/>
    </location>
</feature>
<feature type="region of interest" description="Disordered" evidence="1">
    <location>
        <begin position="337"/>
        <end position="384"/>
    </location>
</feature>
<proteinExistence type="predicted"/>
<accession>A0A8J3W9G9</accession>
<keyword evidence="3" id="KW-1185">Reference proteome</keyword>
<dbReference type="Proteomes" id="UP000655044">
    <property type="component" value="Unassembled WGS sequence"/>
</dbReference>
<reference evidence="2" key="1">
    <citation type="submission" date="2021-01" db="EMBL/GenBank/DDBJ databases">
        <title>Whole genome shotgun sequence of Planobispora rosea NBRC 15558.</title>
        <authorList>
            <person name="Komaki H."/>
            <person name="Tamura T."/>
        </authorList>
    </citation>
    <scope>NUCLEOTIDE SEQUENCE</scope>
    <source>
        <strain evidence="2">NBRC 15558</strain>
    </source>
</reference>
<dbReference type="EMBL" id="BOOI01000001">
    <property type="protein sequence ID" value="GIH81724.1"/>
    <property type="molecule type" value="Genomic_DNA"/>
</dbReference>
<sequence>MSTPPRPTLRLVSGTDAPPRAEVSAPGAPGGLRTSWTADELMAMTFPEPCWAVPNLIAEGVNLLAGPPKVGKSWLSLGVALAVAAGGRALEAIPVQSGPVLYLALEDTPRRLQSRMGKLLGGQKAPAGLTLATSCPTLPQGGQEAIGRWLERHADARMVVIDVFAKIRGTTAPGLSAYDADYAAMGHVKRLADTYGVAIVLVHHVRKMASDDFLTEVSGTNGLAGAADATLVLKRARGTADGVLHVTGRDVDEAEYAMAFQPACGAWHLLDGPPEDHALSETRAAIIRHVRAHPGSGPKAIAEAIQLGYDNVKRTCQRMAADGQLHADAAGRYRVPGTAPTASVPAVPTVPEPLPTSENADEFGGHLPVAGVPAVPADEENTPS</sequence>
<name>A0A8J3W9G9_PLARO</name>
<evidence type="ECO:0008006" key="4">
    <source>
        <dbReference type="Google" id="ProtNLM"/>
    </source>
</evidence>
<gene>
    <name evidence="2" type="ORF">Pro02_01320</name>
</gene>